<comment type="similarity">
    <text evidence="2">Belongs to the glutaredoxin family. CC-type subfamily.</text>
</comment>
<evidence type="ECO:0000256" key="3">
    <source>
        <dbReference type="ARBA" id="ARBA00022490"/>
    </source>
</evidence>
<evidence type="ECO:0000313" key="6">
    <source>
        <dbReference type="EMBL" id="GER46813.1"/>
    </source>
</evidence>
<dbReference type="NCBIfam" id="TIGR02189">
    <property type="entry name" value="GlrX-like_plant"/>
    <property type="match status" value="1"/>
</dbReference>
<dbReference type="InterPro" id="IPR036249">
    <property type="entry name" value="Thioredoxin-like_sf"/>
</dbReference>
<proteinExistence type="inferred from homology"/>
<evidence type="ECO:0000259" key="5">
    <source>
        <dbReference type="Pfam" id="PF00462"/>
    </source>
</evidence>
<dbReference type="Pfam" id="PF00462">
    <property type="entry name" value="Glutaredoxin"/>
    <property type="match status" value="1"/>
</dbReference>
<evidence type="ECO:0000256" key="4">
    <source>
        <dbReference type="ARBA" id="ARBA00023284"/>
    </source>
</evidence>
<dbReference type="PANTHER" id="PTHR10168">
    <property type="entry name" value="GLUTAREDOXIN"/>
    <property type="match status" value="1"/>
</dbReference>
<dbReference type="OrthoDB" id="10415767at2759"/>
<dbReference type="InterPro" id="IPR011905">
    <property type="entry name" value="GlrX-like_pln_2"/>
</dbReference>
<keyword evidence="4" id="KW-0676">Redox-active center</keyword>
<comment type="caution">
    <text evidence="6">The sequence shown here is derived from an EMBL/GenBank/DDBJ whole genome shotgun (WGS) entry which is preliminary data.</text>
</comment>
<feature type="domain" description="Glutaredoxin" evidence="5">
    <location>
        <begin position="23"/>
        <end position="82"/>
    </location>
</feature>
<evidence type="ECO:0000256" key="2">
    <source>
        <dbReference type="ARBA" id="ARBA00007568"/>
    </source>
</evidence>
<evidence type="ECO:0000313" key="7">
    <source>
        <dbReference type="Proteomes" id="UP000325081"/>
    </source>
</evidence>
<evidence type="ECO:0000256" key="1">
    <source>
        <dbReference type="ARBA" id="ARBA00004496"/>
    </source>
</evidence>
<dbReference type="PROSITE" id="PS51354">
    <property type="entry name" value="GLUTAREDOXIN_2"/>
    <property type="match status" value="1"/>
</dbReference>
<keyword evidence="7" id="KW-1185">Reference proteome</keyword>
<name>A0A5A7QN68_STRAF</name>
<dbReference type="InterPro" id="IPR002109">
    <property type="entry name" value="Glutaredoxin"/>
</dbReference>
<dbReference type="Gene3D" id="3.40.30.10">
    <property type="entry name" value="Glutaredoxin"/>
    <property type="match status" value="1"/>
</dbReference>
<dbReference type="GO" id="GO:0005737">
    <property type="term" value="C:cytoplasm"/>
    <property type="evidence" value="ECO:0007669"/>
    <property type="project" value="UniProtKB-SubCell"/>
</dbReference>
<reference evidence="7" key="1">
    <citation type="journal article" date="2019" name="Curr. Biol.">
        <title>Genome Sequence of Striga asiatica Provides Insight into the Evolution of Plant Parasitism.</title>
        <authorList>
            <person name="Yoshida S."/>
            <person name="Kim S."/>
            <person name="Wafula E.K."/>
            <person name="Tanskanen J."/>
            <person name="Kim Y.M."/>
            <person name="Honaas L."/>
            <person name="Yang Z."/>
            <person name="Spallek T."/>
            <person name="Conn C.E."/>
            <person name="Ichihashi Y."/>
            <person name="Cheong K."/>
            <person name="Cui S."/>
            <person name="Der J.P."/>
            <person name="Gundlach H."/>
            <person name="Jiao Y."/>
            <person name="Hori C."/>
            <person name="Ishida J.K."/>
            <person name="Kasahara H."/>
            <person name="Kiba T."/>
            <person name="Kim M.S."/>
            <person name="Koo N."/>
            <person name="Laohavisit A."/>
            <person name="Lee Y.H."/>
            <person name="Lumba S."/>
            <person name="McCourt P."/>
            <person name="Mortimer J.C."/>
            <person name="Mutuku J.M."/>
            <person name="Nomura T."/>
            <person name="Sasaki-Sekimoto Y."/>
            <person name="Seto Y."/>
            <person name="Wang Y."/>
            <person name="Wakatake T."/>
            <person name="Sakakibara H."/>
            <person name="Demura T."/>
            <person name="Yamaguchi S."/>
            <person name="Yoneyama K."/>
            <person name="Manabe R.I."/>
            <person name="Nelson D.C."/>
            <person name="Schulman A.H."/>
            <person name="Timko M.P."/>
            <person name="dePamphilis C.W."/>
            <person name="Choi D."/>
            <person name="Shirasu K."/>
        </authorList>
    </citation>
    <scope>NUCLEOTIDE SEQUENCE [LARGE SCALE GENOMIC DNA]</scope>
    <source>
        <strain evidence="7">cv. UVA1</strain>
    </source>
</reference>
<organism evidence="6 7">
    <name type="scientific">Striga asiatica</name>
    <name type="common">Asiatic witchweed</name>
    <name type="synonym">Buchnera asiatica</name>
    <dbReference type="NCBI Taxonomy" id="4170"/>
    <lineage>
        <taxon>Eukaryota</taxon>
        <taxon>Viridiplantae</taxon>
        <taxon>Streptophyta</taxon>
        <taxon>Embryophyta</taxon>
        <taxon>Tracheophyta</taxon>
        <taxon>Spermatophyta</taxon>
        <taxon>Magnoliopsida</taxon>
        <taxon>eudicotyledons</taxon>
        <taxon>Gunneridae</taxon>
        <taxon>Pentapetalae</taxon>
        <taxon>asterids</taxon>
        <taxon>lamiids</taxon>
        <taxon>Lamiales</taxon>
        <taxon>Orobanchaceae</taxon>
        <taxon>Buchnereae</taxon>
        <taxon>Striga</taxon>
    </lineage>
</organism>
<dbReference type="AlphaFoldDB" id="A0A5A7QN68"/>
<protein>
    <submittedName>
        <fullName evidence="6">Glutaredoxin</fullName>
    </submittedName>
</protein>
<sequence length="109" mass="11083">MQMGRSSNDPFESIERMASSGAVVILSSSTCCMCLAVERLLRGLGVGPTVYEIESDSLAAALRGLVGGPAAVPAVFVGGRLVGAMEQVVAAHVAGALVPLLKEAGALWL</sequence>
<keyword evidence="3" id="KW-0963">Cytoplasm</keyword>
<dbReference type="EMBL" id="BKCP01007626">
    <property type="protein sequence ID" value="GER46813.1"/>
    <property type="molecule type" value="Genomic_DNA"/>
</dbReference>
<gene>
    <name evidence="6" type="ORF">STAS_23884</name>
</gene>
<accession>A0A5A7QN68</accession>
<dbReference type="SUPFAM" id="SSF52833">
    <property type="entry name" value="Thioredoxin-like"/>
    <property type="match status" value="1"/>
</dbReference>
<comment type="subcellular location">
    <subcellularLocation>
        <location evidence="1">Cytoplasm</location>
    </subcellularLocation>
</comment>
<dbReference type="Proteomes" id="UP000325081">
    <property type="component" value="Unassembled WGS sequence"/>
</dbReference>